<organism evidence="12 13">
    <name type="scientific">Mogibacterium timidum</name>
    <dbReference type="NCBI Taxonomy" id="35519"/>
    <lineage>
        <taxon>Bacteria</taxon>
        <taxon>Bacillati</taxon>
        <taxon>Bacillota</taxon>
        <taxon>Clostridia</taxon>
        <taxon>Peptostreptococcales</taxon>
        <taxon>Anaerovoracaceae</taxon>
        <taxon>Mogibacterium</taxon>
    </lineage>
</organism>
<evidence type="ECO:0000256" key="4">
    <source>
        <dbReference type="ARBA" id="ARBA00022475"/>
    </source>
</evidence>
<gene>
    <name evidence="12" type="primary">yajC</name>
    <name evidence="12" type="ORF">HW270_07695</name>
</gene>
<feature type="compositionally biased region" description="Basic and acidic residues" evidence="10">
    <location>
        <begin position="91"/>
        <end position="113"/>
    </location>
</feature>
<dbReference type="SMART" id="SM01323">
    <property type="entry name" value="YajC"/>
    <property type="match status" value="1"/>
</dbReference>
<evidence type="ECO:0000256" key="6">
    <source>
        <dbReference type="ARBA" id="ARBA00022927"/>
    </source>
</evidence>
<keyword evidence="5 11" id="KW-0812">Transmembrane</keyword>
<keyword evidence="9 11" id="KW-0472">Membrane</keyword>
<name>A0A7Y9B1K3_9FIRM</name>
<dbReference type="Pfam" id="PF02699">
    <property type="entry name" value="YajC"/>
    <property type="match status" value="1"/>
</dbReference>
<dbReference type="AlphaFoldDB" id="A0A7Y9B1K3"/>
<evidence type="ECO:0000313" key="13">
    <source>
        <dbReference type="Proteomes" id="UP000526307"/>
    </source>
</evidence>
<feature type="transmembrane region" description="Helical" evidence="11">
    <location>
        <begin position="6"/>
        <end position="23"/>
    </location>
</feature>
<dbReference type="PANTHER" id="PTHR33909:SF1">
    <property type="entry name" value="SEC TRANSLOCON ACCESSORY COMPLEX SUBUNIT YAJC"/>
    <property type="match status" value="1"/>
</dbReference>
<accession>A0A7Y9B1K3</accession>
<proteinExistence type="inferred from homology"/>
<dbReference type="RefSeq" id="WP_084645366.1">
    <property type="nucleotide sequence ID" value="NZ_CALIBD010000012.1"/>
</dbReference>
<feature type="compositionally biased region" description="Basic and acidic residues" evidence="10">
    <location>
        <begin position="127"/>
        <end position="138"/>
    </location>
</feature>
<comment type="caution">
    <text evidence="12">The sequence shown here is derived from an EMBL/GenBank/DDBJ whole genome shotgun (WGS) entry which is preliminary data.</text>
</comment>
<dbReference type="InterPro" id="IPR003849">
    <property type="entry name" value="Preprotein_translocase_YajC"/>
</dbReference>
<keyword evidence="7 11" id="KW-1133">Transmembrane helix</keyword>
<evidence type="ECO:0000256" key="2">
    <source>
        <dbReference type="ARBA" id="ARBA00006742"/>
    </source>
</evidence>
<dbReference type="GO" id="GO:0005886">
    <property type="term" value="C:plasma membrane"/>
    <property type="evidence" value="ECO:0007669"/>
    <property type="project" value="UniProtKB-SubCell"/>
</dbReference>
<keyword evidence="8" id="KW-0811">Translocation</keyword>
<evidence type="ECO:0000256" key="8">
    <source>
        <dbReference type="ARBA" id="ARBA00023010"/>
    </source>
</evidence>
<evidence type="ECO:0000256" key="11">
    <source>
        <dbReference type="SAM" id="Phobius"/>
    </source>
</evidence>
<dbReference type="Proteomes" id="UP000526307">
    <property type="component" value="Unassembled WGS sequence"/>
</dbReference>
<evidence type="ECO:0000256" key="1">
    <source>
        <dbReference type="ARBA" id="ARBA00004162"/>
    </source>
</evidence>
<keyword evidence="6" id="KW-0653">Protein transport</keyword>
<comment type="similarity">
    <text evidence="2">Belongs to the YajC family.</text>
</comment>
<dbReference type="GO" id="GO:0015031">
    <property type="term" value="P:protein transport"/>
    <property type="evidence" value="ECO:0007669"/>
    <property type="project" value="UniProtKB-KW"/>
</dbReference>
<keyword evidence="3" id="KW-0813">Transport</keyword>
<sequence length="138" mass="15213">MKNAGVFNVVLLVAFIALIYFMMIRPQRKRDKEVSDMRASLKPGDQIVTIGGIVGKVVRIKDDRILIETGSGKTKMEIVKTAVGSVVGKQATEKLDDSTSEKEAEPEIEETHVNRSKKVTPKKLGAKKSENENGKTDK</sequence>
<reference evidence="12 13" key="1">
    <citation type="submission" date="2020-06" db="EMBL/GenBank/DDBJ databases">
        <title>Mogibacterium timidum strain W9173 genomic sequence.</title>
        <authorList>
            <person name="Wade W.G."/>
            <person name="Johnston C.D."/>
            <person name="Chen T."/>
            <person name="Dewhirst F.E."/>
        </authorList>
    </citation>
    <scope>NUCLEOTIDE SEQUENCE [LARGE SCALE GENOMIC DNA]</scope>
    <source>
        <strain evidence="12 13">W9173</strain>
    </source>
</reference>
<evidence type="ECO:0000256" key="5">
    <source>
        <dbReference type="ARBA" id="ARBA00022692"/>
    </source>
</evidence>
<evidence type="ECO:0000313" key="12">
    <source>
        <dbReference type="EMBL" id="NWO23930.1"/>
    </source>
</evidence>
<comment type="subcellular location">
    <subcellularLocation>
        <location evidence="1">Cell membrane</location>
        <topology evidence="1">Single-pass membrane protein</topology>
    </subcellularLocation>
</comment>
<feature type="compositionally biased region" description="Basic residues" evidence="10">
    <location>
        <begin position="114"/>
        <end position="126"/>
    </location>
</feature>
<evidence type="ECO:0000256" key="7">
    <source>
        <dbReference type="ARBA" id="ARBA00022989"/>
    </source>
</evidence>
<keyword evidence="13" id="KW-1185">Reference proteome</keyword>
<dbReference type="NCBIfam" id="TIGR00739">
    <property type="entry name" value="yajC"/>
    <property type="match status" value="1"/>
</dbReference>
<evidence type="ECO:0000256" key="3">
    <source>
        <dbReference type="ARBA" id="ARBA00022448"/>
    </source>
</evidence>
<protein>
    <submittedName>
        <fullName evidence="12">Preprotein translocase subunit YajC</fullName>
    </submittedName>
</protein>
<feature type="region of interest" description="Disordered" evidence="10">
    <location>
        <begin position="90"/>
        <end position="138"/>
    </location>
</feature>
<dbReference type="EMBL" id="JABXYR010000002">
    <property type="protein sequence ID" value="NWO23930.1"/>
    <property type="molecule type" value="Genomic_DNA"/>
</dbReference>
<dbReference type="PRINTS" id="PR01853">
    <property type="entry name" value="YAJCTRNLCASE"/>
</dbReference>
<evidence type="ECO:0000256" key="9">
    <source>
        <dbReference type="ARBA" id="ARBA00023136"/>
    </source>
</evidence>
<evidence type="ECO:0000256" key="10">
    <source>
        <dbReference type="SAM" id="MobiDB-lite"/>
    </source>
</evidence>
<keyword evidence="4" id="KW-1003">Cell membrane</keyword>
<dbReference type="PANTHER" id="PTHR33909">
    <property type="entry name" value="SEC TRANSLOCON ACCESSORY COMPLEX SUBUNIT YAJC"/>
    <property type="match status" value="1"/>
</dbReference>